<dbReference type="Proteomes" id="UP000029492">
    <property type="component" value="Chromosome"/>
</dbReference>
<dbReference type="Pfam" id="PF09977">
    <property type="entry name" value="Tad_C"/>
    <property type="match status" value="1"/>
</dbReference>
<dbReference type="RefSeq" id="WP_043757559.1">
    <property type="nucleotide sequence ID" value="NZ_CP003811.1"/>
</dbReference>
<protein>
    <submittedName>
        <fullName evidence="2">Protein of unassigned function</fullName>
    </submittedName>
</protein>
<reference evidence="2 3" key="1">
    <citation type="journal article" date="2014" name="PLoS ONE">
        <title>Genome Information of Methylobacterium oryzae, a Plant-Probiotic Methylotroph in the Phyllosphere.</title>
        <authorList>
            <person name="Kwak M.J."/>
            <person name="Jeong H."/>
            <person name="Madhaiyan M."/>
            <person name="Lee Y."/>
            <person name="Sa T.M."/>
            <person name="Oh T.K."/>
            <person name="Kim J.F."/>
        </authorList>
    </citation>
    <scope>NUCLEOTIDE SEQUENCE [LARGE SCALE GENOMIC DNA]</scope>
    <source>
        <strain evidence="2 3">CBMB20</strain>
    </source>
</reference>
<dbReference type="InterPro" id="IPR018705">
    <property type="entry name" value="DUF2134_membrane"/>
</dbReference>
<dbReference type="KEGG" id="mor:MOC_2751"/>
<dbReference type="HOGENOM" id="CLU_022237_2_0_5"/>
<evidence type="ECO:0000313" key="2">
    <source>
        <dbReference type="EMBL" id="AIQ90506.1"/>
    </source>
</evidence>
<organism evidence="2 3">
    <name type="scientific">Methylobacterium oryzae CBMB20</name>
    <dbReference type="NCBI Taxonomy" id="693986"/>
    <lineage>
        <taxon>Bacteria</taxon>
        <taxon>Pseudomonadati</taxon>
        <taxon>Pseudomonadota</taxon>
        <taxon>Alphaproteobacteria</taxon>
        <taxon>Hyphomicrobiales</taxon>
        <taxon>Methylobacteriaceae</taxon>
        <taxon>Methylobacterium</taxon>
    </lineage>
</organism>
<dbReference type="eggNOG" id="COG4655">
    <property type="taxonomic scope" value="Bacteria"/>
</dbReference>
<gene>
    <name evidence="2" type="ORF">MOC_2751</name>
</gene>
<evidence type="ECO:0000313" key="3">
    <source>
        <dbReference type="Proteomes" id="UP000029492"/>
    </source>
</evidence>
<feature type="domain" description="DUF2134" evidence="1">
    <location>
        <begin position="64"/>
        <end position="147"/>
    </location>
</feature>
<keyword evidence="3" id="KW-1185">Reference proteome</keyword>
<name>A0A089NRE8_9HYPH</name>
<accession>A0A089NRE8</accession>
<evidence type="ECO:0000259" key="1">
    <source>
        <dbReference type="Pfam" id="PF09977"/>
    </source>
</evidence>
<dbReference type="AlphaFoldDB" id="A0A089NRE8"/>
<dbReference type="STRING" id="693986.MOC_2751"/>
<dbReference type="EMBL" id="CP003811">
    <property type="protein sequence ID" value="AIQ90506.1"/>
    <property type="molecule type" value="Genomic_DNA"/>
</dbReference>
<sequence>MTGPRAGRTRRFRAARGGNVAILVALGSAMLMGAGAVGIDLGMVFQARRKAQGAVDIAAMLAAVDPAQADTAARRSLGDNGYATATATVSPGRYDASAPGTAPGSRFKAGGSPANAVRVGLSTSVPVTFGRAIGLPAAVPLRVTGTAASAQFAAFTIGSGTLQLQGGIANALLGALMGAKLSLSVSDYDALASARVDGLRVLDALGASLNMQAANYTDIVQAQASVGQMLMALRVAAQDNGSVVSALSGILNALPNAGNLIAIGQVDGLGDAAALAPPRGFAGPSLNVLNLLGAAAALANGQNQVAVDLGATIPGLLATRLTLAIGERKRSSGWVRPGSPNATVQTAQTRLLIEATVTAPLGLGSLTLPVYAEVAPAQATLRALTCAGPSGRQVTLDAQTGLATLAIAGVPRTAINGGSTGPDLSQPAPLIALPLITVSGRALVTLGTGAQTLTFSEADIANHTVRSVASGNLTQSLTGSLLRNLTLNINGIGVAPLLQSALTTTLGAVAPAIDLVLDNVLRSLGLRLGYADLDVDGTLCSQAVLVQ</sequence>
<proteinExistence type="predicted"/>